<evidence type="ECO:0000313" key="4">
    <source>
        <dbReference type="Proteomes" id="UP001172155"/>
    </source>
</evidence>
<gene>
    <name evidence="3" type="ORF">B0T18DRAFT_389507</name>
</gene>
<dbReference type="AlphaFoldDB" id="A0AA40K8T8"/>
<name>A0AA40K8T8_9PEZI</name>
<comment type="caution">
    <text evidence="3">The sequence shown here is derived from an EMBL/GenBank/DDBJ whole genome shotgun (WGS) entry which is preliminary data.</text>
</comment>
<dbReference type="EMBL" id="JAUKUD010000003">
    <property type="protein sequence ID" value="KAK0750015.1"/>
    <property type="molecule type" value="Genomic_DNA"/>
</dbReference>
<protein>
    <recommendedName>
        <fullName evidence="5">Apple domain-containing protein</fullName>
    </recommendedName>
</protein>
<evidence type="ECO:0008006" key="5">
    <source>
        <dbReference type="Google" id="ProtNLM"/>
    </source>
</evidence>
<keyword evidence="2" id="KW-0732">Signal</keyword>
<feature type="chain" id="PRO_5041218736" description="Apple domain-containing protein" evidence="2">
    <location>
        <begin position="20"/>
        <end position="325"/>
    </location>
</feature>
<evidence type="ECO:0000256" key="2">
    <source>
        <dbReference type="SAM" id="SignalP"/>
    </source>
</evidence>
<dbReference type="Proteomes" id="UP001172155">
    <property type="component" value="Unassembled WGS sequence"/>
</dbReference>
<feature type="region of interest" description="Disordered" evidence="1">
    <location>
        <begin position="92"/>
        <end position="118"/>
    </location>
</feature>
<evidence type="ECO:0000256" key="1">
    <source>
        <dbReference type="SAM" id="MobiDB-lite"/>
    </source>
</evidence>
<sequence>MRPAQILGAVGLGLPLAAALRPNFLDACSVHSVLKYFTCSRNISPVCAAELGEQAVEFCRDFLAVKPVTTTLTTVTPVYSSTVVEASTTSTTTTTETTTTEFTTTRTTETSTSLTTSTTFVNPPSALKKKRSATASCPSLVSENLLHHPASRLSQACSCLGVTPTTSTVTIPTATAPMTTVLVTATTIETLIFSSTEVSTATSVETLVSSTTTTSTAVATYTLPPQCVDPPLSGIFSAGNGNQFQSMVIVSSVQECCALCYDTLNCVGAGYAVTEGGCFLVLKVQPQAGTGSSDQCPLGFDSTSSLSTPVPGAIEGGFPGPCKPV</sequence>
<accession>A0AA40K8T8</accession>
<proteinExistence type="predicted"/>
<feature type="signal peptide" evidence="2">
    <location>
        <begin position="1"/>
        <end position="19"/>
    </location>
</feature>
<evidence type="ECO:0000313" key="3">
    <source>
        <dbReference type="EMBL" id="KAK0750015.1"/>
    </source>
</evidence>
<keyword evidence="4" id="KW-1185">Reference proteome</keyword>
<organism evidence="3 4">
    <name type="scientific">Schizothecium vesticola</name>
    <dbReference type="NCBI Taxonomy" id="314040"/>
    <lineage>
        <taxon>Eukaryota</taxon>
        <taxon>Fungi</taxon>
        <taxon>Dikarya</taxon>
        <taxon>Ascomycota</taxon>
        <taxon>Pezizomycotina</taxon>
        <taxon>Sordariomycetes</taxon>
        <taxon>Sordariomycetidae</taxon>
        <taxon>Sordariales</taxon>
        <taxon>Schizotheciaceae</taxon>
        <taxon>Schizothecium</taxon>
    </lineage>
</organism>
<reference evidence="3" key="1">
    <citation type="submission" date="2023-06" db="EMBL/GenBank/DDBJ databases">
        <title>Genome-scale phylogeny and comparative genomics of the fungal order Sordariales.</title>
        <authorList>
            <consortium name="Lawrence Berkeley National Laboratory"/>
            <person name="Hensen N."/>
            <person name="Bonometti L."/>
            <person name="Westerberg I."/>
            <person name="Brannstrom I.O."/>
            <person name="Guillou S."/>
            <person name="Cros-Aarteil S."/>
            <person name="Calhoun S."/>
            <person name="Haridas S."/>
            <person name="Kuo A."/>
            <person name="Mondo S."/>
            <person name="Pangilinan J."/>
            <person name="Riley R."/>
            <person name="LaButti K."/>
            <person name="Andreopoulos B."/>
            <person name="Lipzen A."/>
            <person name="Chen C."/>
            <person name="Yanf M."/>
            <person name="Daum C."/>
            <person name="Ng V."/>
            <person name="Clum A."/>
            <person name="Steindorff A."/>
            <person name="Ohm R."/>
            <person name="Martin F."/>
            <person name="Silar P."/>
            <person name="Natvig D."/>
            <person name="Lalanne C."/>
            <person name="Gautier V."/>
            <person name="Ament-velasquez S.L."/>
            <person name="Kruys A."/>
            <person name="Hutchinson M.I."/>
            <person name="Powell A.J."/>
            <person name="Barry K."/>
            <person name="Miller A.N."/>
            <person name="Grigoriev I.V."/>
            <person name="Debuchy R."/>
            <person name="Gladieux P."/>
            <person name="Thoren M.H."/>
            <person name="Johannesson H."/>
        </authorList>
    </citation>
    <scope>NUCLEOTIDE SEQUENCE</scope>
    <source>
        <strain evidence="3">SMH3187-1</strain>
    </source>
</reference>